<dbReference type="WBParaSite" id="ES5_v2.g12183.t1">
    <property type="protein sequence ID" value="ES5_v2.g12183.t1"/>
    <property type="gene ID" value="ES5_v2.g12183"/>
</dbReference>
<sequence length="549" mass="62199">MKLKIGHYLFLLLAAAICNYANSYKIGILIPDISRSQLLFNQRMGEVLADAGHNITLIRLQTLENDGKGLKLSSRPTIDEWIINGFVEGVDYEWIKEKQAESAFNDESAWAFLSKEKRHLLSVWMKTFTDACEQMITDKEFMTKFEAAEFDVVFTHMYDFCPIGMQHLGKAKTWVWVNSGALMDYVAYYMGLPVPPSYAAPMMTDAHDSLTFYQRFKSILGHTLSPLFSKKMLADPQTEIFRKHFGSSFPHLTEIAKNAPLVFVNSNELYDLPRPTLHKIVNIGGLGMKAASSKPLPKEYSELIEKVESVVVFSFGSVANATLMPMEWKNAFMAAFSRFPKTQFFIRYEGSDIQAPKNVHFSHWLPQVDLLQHPKTRAFITHGGFNSLQEAILASKPIISIPLFGDQFRNGRIAEKHGFGIVLTKSELNENAIFKALEKVLTDSKYSEAVKIMNKMVLNKPISPETLLVKWTEFVAEFKTLENLKPMGASLDAITYYNLDVYAMVATVTAIILFVIWKIFKVVFCKIGSVFGFFNLSPTKNVKNSKKVD</sequence>
<protein>
    <submittedName>
        <fullName evidence="2">Glucuronosyltransferase</fullName>
    </submittedName>
</protein>
<evidence type="ECO:0000313" key="2">
    <source>
        <dbReference type="WBParaSite" id="ES5_v2.g12183.t1"/>
    </source>
</evidence>
<dbReference type="Proteomes" id="UP000887579">
    <property type="component" value="Unplaced"/>
</dbReference>
<accession>A0AC34F504</accession>
<reference evidence="2" key="1">
    <citation type="submission" date="2022-11" db="UniProtKB">
        <authorList>
            <consortium name="WormBaseParasite"/>
        </authorList>
    </citation>
    <scope>IDENTIFICATION</scope>
</reference>
<proteinExistence type="predicted"/>
<organism evidence="1 2">
    <name type="scientific">Panagrolaimus sp. ES5</name>
    <dbReference type="NCBI Taxonomy" id="591445"/>
    <lineage>
        <taxon>Eukaryota</taxon>
        <taxon>Metazoa</taxon>
        <taxon>Ecdysozoa</taxon>
        <taxon>Nematoda</taxon>
        <taxon>Chromadorea</taxon>
        <taxon>Rhabditida</taxon>
        <taxon>Tylenchina</taxon>
        <taxon>Panagrolaimomorpha</taxon>
        <taxon>Panagrolaimoidea</taxon>
        <taxon>Panagrolaimidae</taxon>
        <taxon>Panagrolaimus</taxon>
    </lineage>
</organism>
<evidence type="ECO:0000313" key="1">
    <source>
        <dbReference type="Proteomes" id="UP000887579"/>
    </source>
</evidence>
<name>A0AC34F504_9BILA</name>